<gene>
    <name evidence="1" type="ORF">A2994_02575</name>
</gene>
<dbReference type="Proteomes" id="UP000179010">
    <property type="component" value="Unassembled WGS sequence"/>
</dbReference>
<dbReference type="AlphaFoldDB" id="A0A1F4PPS8"/>
<protein>
    <recommendedName>
        <fullName evidence="3">Four helix bundle protein</fullName>
    </recommendedName>
</protein>
<accession>A0A1F4PPS8</accession>
<reference evidence="1 2" key="1">
    <citation type="journal article" date="2016" name="Nat. Commun.">
        <title>Thousands of microbial genomes shed light on interconnected biogeochemical processes in an aquifer system.</title>
        <authorList>
            <person name="Anantharaman K."/>
            <person name="Brown C.T."/>
            <person name="Hug L.A."/>
            <person name="Sharon I."/>
            <person name="Castelle C.J."/>
            <person name="Probst A.J."/>
            <person name="Thomas B.C."/>
            <person name="Singh A."/>
            <person name="Wilkins M.J."/>
            <person name="Karaoz U."/>
            <person name="Brodie E.L."/>
            <person name="Williams K.H."/>
            <person name="Hubbard S.S."/>
            <person name="Banfield J.F."/>
        </authorList>
    </citation>
    <scope>NUCLEOTIDE SEQUENCE [LARGE SCALE GENOMIC DNA]</scope>
</reference>
<sequence>MGDRDYKNLQIWQKADQLAKDIYLLTKSFPKSESFNLTSQLQRASLSIPTNIVEGFYRGRKEFVRFLIIAIGSLKEAEYLMDIAASRCYITDIEHKNIQDKLIELSKMMSVFTKKIRLSQFANTVTR</sequence>
<evidence type="ECO:0000313" key="2">
    <source>
        <dbReference type="Proteomes" id="UP000179010"/>
    </source>
</evidence>
<evidence type="ECO:0008006" key="3">
    <source>
        <dbReference type="Google" id="ProtNLM"/>
    </source>
</evidence>
<organism evidence="1 2">
    <name type="scientific">candidate division Kazan bacterium RIFCSPLOWO2_01_FULL_48_13</name>
    <dbReference type="NCBI Taxonomy" id="1798539"/>
    <lineage>
        <taxon>Bacteria</taxon>
        <taxon>Bacteria division Kazan-3B-28</taxon>
    </lineage>
</organism>
<dbReference type="InterPro" id="IPR012657">
    <property type="entry name" value="23S_rRNA-intervening_sequence"/>
</dbReference>
<proteinExistence type="predicted"/>
<dbReference type="NCBIfam" id="TIGR02436">
    <property type="entry name" value="four helix bundle protein"/>
    <property type="match status" value="1"/>
</dbReference>
<dbReference type="STRING" id="1798539.A2994_02575"/>
<dbReference type="InterPro" id="IPR036583">
    <property type="entry name" value="23S_rRNA_IVS_sf"/>
</dbReference>
<name>A0A1F4PPS8_UNCK3</name>
<evidence type="ECO:0000313" key="1">
    <source>
        <dbReference type="EMBL" id="OGB85629.1"/>
    </source>
</evidence>
<dbReference type="SUPFAM" id="SSF158446">
    <property type="entry name" value="IVS-encoded protein-like"/>
    <property type="match status" value="1"/>
</dbReference>
<dbReference type="EMBL" id="METE01000001">
    <property type="protein sequence ID" value="OGB85629.1"/>
    <property type="molecule type" value="Genomic_DNA"/>
</dbReference>
<comment type="caution">
    <text evidence="1">The sequence shown here is derived from an EMBL/GenBank/DDBJ whole genome shotgun (WGS) entry which is preliminary data.</text>
</comment>
<dbReference type="PANTHER" id="PTHR38471">
    <property type="entry name" value="FOUR HELIX BUNDLE PROTEIN"/>
    <property type="match status" value="1"/>
</dbReference>
<dbReference type="CDD" id="cd16377">
    <property type="entry name" value="23S_rRNA_IVP_like"/>
    <property type="match status" value="1"/>
</dbReference>
<dbReference type="Pfam" id="PF05635">
    <property type="entry name" value="23S_rRNA_IVP"/>
    <property type="match status" value="1"/>
</dbReference>
<dbReference type="Gene3D" id="1.20.1440.60">
    <property type="entry name" value="23S rRNA-intervening sequence"/>
    <property type="match status" value="1"/>
</dbReference>
<dbReference type="PANTHER" id="PTHR38471:SF2">
    <property type="entry name" value="FOUR HELIX BUNDLE PROTEIN"/>
    <property type="match status" value="1"/>
</dbReference>